<proteinExistence type="predicted"/>
<organism evidence="1 2">
    <name type="scientific">Coralloluteibacterium thermophilum</name>
    <dbReference type="NCBI Taxonomy" id="2707049"/>
    <lineage>
        <taxon>Bacteria</taxon>
        <taxon>Pseudomonadati</taxon>
        <taxon>Pseudomonadota</taxon>
        <taxon>Gammaproteobacteria</taxon>
        <taxon>Lysobacterales</taxon>
        <taxon>Lysobacteraceae</taxon>
        <taxon>Coralloluteibacterium</taxon>
    </lineage>
</organism>
<dbReference type="NCBIfam" id="TIGR02532">
    <property type="entry name" value="IV_pilin_GFxxxE"/>
    <property type="match status" value="1"/>
</dbReference>
<protein>
    <submittedName>
        <fullName evidence="1">Prepilin-type N-terminal cleavage/methylation domain-containing protein</fullName>
    </submittedName>
</protein>
<dbReference type="EMBL" id="JBHSGG010000041">
    <property type="protein sequence ID" value="MFC4729303.1"/>
    <property type="molecule type" value="Genomic_DNA"/>
</dbReference>
<sequence length="217" mass="23636">MRRAAGFTLIEIVLATALLAAGLVLAYATLRTATGLVQRAEDIAVRTDRLRAVQGFLRRQLQVAQPVAFEREVGGPGIVFQGDAGGVRFVGPMPGYLARGGRHLQELVLVREGDALLLRFEHRLMLDETPIEDPEPRPPEVLLRGIAEAAFEFRGVEDDGSVGDWERGPWQTPERLPVAVALRLVLADGSRWPLFEVPLMMGTHGADGPSVPLEPPP</sequence>
<dbReference type="RefSeq" id="WP_377005383.1">
    <property type="nucleotide sequence ID" value="NZ_JBHSGG010000041.1"/>
</dbReference>
<dbReference type="InterPro" id="IPR012902">
    <property type="entry name" value="N_methyl_site"/>
</dbReference>
<reference evidence="2" key="1">
    <citation type="journal article" date="2019" name="Int. J. Syst. Evol. Microbiol.">
        <title>The Global Catalogue of Microorganisms (GCM) 10K type strain sequencing project: providing services to taxonomists for standard genome sequencing and annotation.</title>
        <authorList>
            <consortium name="The Broad Institute Genomics Platform"/>
            <consortium name="The Broad Institute Genome Sequencing Center for Infectious Disease"/>
            <person name="Wu L."/>
            <person name="Ma J."/>
        </authorList>
    </citation>
    <scope>NUCLEOTIDE SEQUENCE [LARGE SCALE GENOMIC DNA]</scope>
    <source>
        <strain evidence="2">CGMCC 1.13574</strain>
    </source>
</reference>
<dbReference type="Proteomes" id="UP001595892">
    <property type="component" value="Unassembled WGS sequence"/>
</dbReference>
<accession>A0ABV9NS03</accession>
<dbReference type="Pfam" id="PF07963">
    <property type="entry name" value="N_methyl"/>
    <property type="match status" value="1"/>
</dbReference>
<name>A0ABV9NS03_9GAMM</name>
<evidence type="ECO:0000313" key="2">
    <source>
        <dbReference type="Proteomes" id="UP001595892"/>
    </source>
</evidence>
<dbReference type="PROSITE" id="PS00409">
    <property type="entry name" value="PROKAR_NTER_METHYL"/>
    <property type="match status" value="1"/>
</dbReference>
<comment type="caution">
    <text evidence="1">The sequence shown here is derived from an EMBL/GenBank/DDBJ whole genome shotgun (WGS) entry which is preliminary data.</text>
</comment>
<dbReference type="SUPFAM" id="SSF54523">
    <property type="entry name" value="Pili subunits"/>
    <property type="match status" value="1"/>
</dbReference>
<keyword evidence="2" id="KW-1185">Reference proteome</keyword>
<dbReference type="InterPro" id="IPR045584">
    <property type="entry name" value="Pilin-like"/>
</dbReference>
<gene>
    <name evidence="1" type="ORF">ACFO3Q_14115</name>
</gene>
<evidence type="ECO:0000313" key="1">
    <source>
        <dbReference type="EMBL" id="MFC4729303.1"/>
    </source>
</evidence>